<feature type="transmembrane region" description="Helical" evidence="1">
    <location>
        <begin position="107"/>
        <end position="131"/>
    </location>
</feature>
<dbReference type="Proteomes" id="UP000184245">
    <property type="component" value="Unassembled WGS sequence"/>
</dbReference>
<evidence type="ECO:0000259" key="2">
    <source>
        <dbReference type="Pfam" id="PF13828"/>
    </source>
</evidence>
<protein>
    <recommendedName>
        <fullName evidence="2">DUF4190 domain-containing protein</fullName>
    </recommendedName>
</protein>
<dbReference type="OrthoDB" id="2066958at2"/>
<evidence type="ECO:0000313" key="3">
    <source>
        <dbReference type="EMBL" id="SHE94376.1"/>
    </source>
</evidence>
<proteinExistence type="predicted"/>
<dbReference type="InterPro" id="IPR025241">
    <property type="entry name" value="DUF4190"/>
</dbReference>
<accession>A0A1M4XLT0</accession>
<evidence type="ECO:0000256" key="1">
    <source>
        <dbReference type="SAM" id="Phobius"/>
    </source>
</evidence>
<name>A0A1M4XLT0_9CLOT</name>
<sequence length="133" mass="14050">MELMKCPQCGSQFPENTRKCPVCDYILDGSGYYEPESDISQYEPPYGSVYEERPEQTGGTGLAIASMVLGIVAIVLTCLFIGILPGIVGLVLGIVSIAKDKPGKGMAVAGIVTSAIGIVLFFLMFAVILAIPT</sequence>
<dbReference type="STRING" id="1122155.SAMN02745158_02021"/>
<dbReference type="Pfam" id="PF13828">
    <property type="entry name" value="DUF4190"/>
    <property type="match status" value="1"/>
</dbReference>
<dbReference type="RefSeq" id="WP_072851280.1">
    <property type="nucleotide sequence ID" value="NZ_FQVI01000009.1"/>
</dbReference>
<keyword evidence="1" id="KW-0812">Transmembrane</keyword>
<keyword evidence="4" id="KW-1185">Reference proteome</keyword>
<organism evidence="3 4">
    <name type="scientific">Lactonifactor longoviformis DSM 17459</name>
    <dbReference type="NCBI Taxonomy" id="1122155"/>
    <lineage>
        <taxon>Bacteria</taxon>
        <taxon>Bacillati</taxon>
        <taxon>Bacillota</taxon>
        <taxon>Clostridia</taxon>
        <taxon>Eubacteriales</taxon>
        <taxon>Clostridiaceae</taxon>
        <taxon>Lactonifactor</taxon>
    </lineage>
</organism>
<reference evidence="3 4" key="1">
    <citation type="submission" date="2016-11" db="EMBL/GenBank/DDBJ databases">
        <authorList>
            <person name="Jaros S."/>
            <person name="Januszkiewicz K."/>
            <person name="Wedrychowicz H."/>
        </authorList>
    </citation>
    <scope>NUCLEOTIDE SEQUENCE [LARGE SCALE GENOMIC DNA]</scope>
    <source>
        <strain evidence="3 4">DSM 17459</strain>
    </source>
</reference>
<keyword evidence="1" id="KW-0472">Membrane</keyword>
<dbReference type="EMBL" id="FQVI01000009">
    <property type="protein sequence ID" value="SHE94376.1"/>
    <property type="molecule type" value="Genomic_DNA"/>
</dbReference>
<evidence type="ECO:0000313" key="4">
    <source>
        <dbReference type="Proteomes" id="UP000184245"/>
    </source>
</evidence>
<feature type="domain" description="DUF4190" evidence="2">
    <location>
        <begin position="62"/>
        <end position="123"/>
    </location>
</feature>
<gene>
    <name evidence="3" type="ORF">SAMN02745158_02021</name>
</gene>
<keyword evidence="1" id="KW-1133">Transmembrane helix</keyword>
<feature type="transmembrane region" description="Helical" evidence="1">
    <location>
        <begin position="62"/>
        <end position="95"/>
    </location>
</feature>
<dbReference type="AlphaFoldDB" id="A0A1M4XLT0"/>